<dbReference type="NCBIfam" id="TIGR00046">
    <property type="entry name" value="RsmE family RNA methyltransferase"/>
    <property type="match status" value="1"/>
</dbReference>
<dbReference type="EMBL" id="CP017015">
    <property type="protein sequence ID" value="AOG60293.1"/>
    <property type="molecule type" value="Genomic_DNA"/>
</dbReference>
<dbReference type="KEGG" id="shj:SHELI_v1c03380"/>
<feature type="domain" description="Ribosomal RNA small subunit methyltransferase E methyltransferase" evidence="13">
    <location>
        <begin position="72"/>
        <end position="232"/>
    </location>
</feature>
<gene>
    <name evidence="15" type="primary">rsmE</name>
    <name evidence="15" type="ORF">SHELI_v1c03380</name>
</gene>
<evidence type="ECO:0000256" key="2">
    <source>
        <dbReference type="ARBA" id="ARBA00005528"/>
    </source>
</evidence>
<proteinExistence type="inferred from homology"/>
<dbReference type="PATRIC" id="fig|216938.3.peg.340"/>
<dbReference type="PANTHER" id="PTHR30027">
    <property type="entry name" value="RIBOSOMAL RNA SMALL SUBUNIT METHYLTRANSFERASE E"/>
    <property type="match status" value="1"/>
</dbReference>
<evidence type="ECO:0000256" key="3">
    <source>
        <dbReference type="ARBA" id="ARBA00012328"/>
    </source>
</evidence>
<evidence type="ECO:0000256" key="7">
    <source>
        <dbReference type="ARBA" id="ARBA00022603"/>
    </source>
</evidence>
<keyword evidence="7 12" id="KW-0489">Methyltransferase</keyword>
<evidence type="ECO:0000256" key="11">
    <source>
        <dbReference type="ARBA" id="ARBA00047944"/>
    </source>
</evidence>
<evidence type="ECO:0000256" key="1">
    <source>
        <dbReference type="ARBA" id="ARBA00004496"/>
    </source>
</evidence>
<keyword evidence="5 12" id="KW-0963">Cytoplasm</keyword>
<dbReference type="InterPro" id="IPR006700">
    <property type="entry name" value="RsmE"/>
</dbReference>
<dbReference type="Pfam" id="PF04452">
    <property type="entry name" value="Methyltrans_RNA"/>
    <property type="match status" value="1"/>
</dbReference>
<dbReference type="EC" id="2.1.1.193" evidence="3 12"/>
<sequence length="236" mass="27342">MHSFFVSKKIDDNFLIEDKDLHHIKNVIKLSVGEKIYCIYENEKYNCEIKEFLDQVCSAKILNKTEANKSLIEINLIAGIIREQKWDYILQKATELGVTKIIPVQFKRNVVVIEDKKREIKKKRWQEICETASKQSKRTVIPQVLDIIKNIEDLKNIKADLNLVAWEENCENNLKSFLQKEYKSVNIVIGPEGGLEKKEVDFLESIGYKCISLGSNILRAETASLFLISAIMYEKN</sequence>
<evidence type="ECO:0000259" key="14">
    <source>
        <dbReference type="Pfam" id="PF20260"/>
    </source>
</evidence>
<name>A0A1B3SK34_9MOLU</name>
<dbReference type="SUPFAM" id="SSF75217">
    <property type="entry name" value="alpha/beta knot"/>
    <property type="match status" value="1"/>
</dbReference>
<dbReference type="InterPro" id="IPR029026">
    <property type="entry name" value="tRNA_m1G_MTases_N"/>
</dbReference>
<evidence type="ECO:0000256" key="4">
    <source>
        <dbReference type="ARBA" id="ARBA00013673"/>
    </source>
</evidence>
<evidence type="ECO:0000259" key="13">
    <source>
        <dbReference type="Pfam" id="PF04452"/>
    </source>
</evidence>
<dbReference type="OrthoDB" id="9815641at2"/>
<evidence type="ECO:0000256" key="6">
    <source>
        <dbReference type="ARBA" id="ARBA00022552"/>
    </source>
</evidence>
<comment type="function">
    <text evidence="10 12">Specifically methylates the N3 position of the uracil ring of uridine 1498 (m3U1498) in 16S rRNA. Acts on the fully assembled 30S ribosomal subunit.</text>
</comment>
<feature type="domain" description="Ribosomal RNA small subunit methyltransferase E PUA-like" evidence="14">
    <location>
        <begin position="16"/>
        <end position="50"/>
    </location>
</feature>
<accession>A0A1B3SK34</accession>
<dbReference type="PANTHER" id="PTHR30027:SF3">
    <property type="entry name" value="16S RRNA (URACIL(1498)-N(3))-METHYLTRANSFERASE"/>
    <property type="match status" value="1"/>
</dbReference>
<dbReference type="Pfam" id="PF20260">
    <property type="entry name" value="PUA_4"/>
    <property type="match status" value="1"/>
</dbReference>
<dbReference type="STRING" id="216938.SHELI_v1c03380"/>
<comment type="catalytic activity">
    <reaction evidence="11 12">
        <text>uridine(1498) in 16S rRNA + S-adenosyl-L-methionine = N(3)-methyluridine(1498) in 16S rRNA + S-adenosyl-L-homocysteine + H(+)</text>
        <dbReference type="Rhea" id="RHEA:42920"/>
        <dbReference type="Rhea" id="RHEA-COMP:10283"/>
        <dbReference type="Rhea" id="RHEA-COMP:10284"/>
        <dbReference type="ChEBI" id="CHEBI:15378"/>
        <dbReference type="ChEBI" id="CHEBI:57856"/>
        <dbReference type="ChEBI" id="CHEBI:59789"/>
        <dbReference type="ChEBI" id="CHEBI:65315"/>
        <dbReference type="ChEBI" id="CHEBI:74502"/>
        <dbReference type="EC" id="2.1.1.193"/>
    </reaction>
</comment>
<evidence type="ECO:0000313" key="16">
    <source>
        <dbReference type="Proteomes" id="UP000094378"/>
    </source>
</evidence>
<evidence type="ECO:0000256" key="8">
    <source>
        <dbReference type="ARBA" id="ARBA00022679"/>
    </source>
</evidence>
<keyword evidence="6 12" id="KW-0698">rRNA processing</keyword>
<evidence type="ECO:0000256" key="10">
    <source>
        <dbReference type="ARBA" id="ARBA00025699"/>
    </source>
</evidence>
<dbReference type="Gene3D" id="2.40.240.20">
    <property type="entry name" value="Hypothetical PUA domain-like, domain 1"/>
    <property type="match status" value="1"/>
</dbReference>
<keyword evidence="9 12" id="KW-0949">S-adenosyl-L-methionine</keyword>
<dbReference type="InterPro" id="IPR029028">
    <property type="entry name" value="Alpha/beta_knot_MTases"/>
</dbReference>
<keyword evidence="8 12" id="KW-0808">Transferase</keyword>
<evidence type="ECO:0000313" key="15">
    <source>
        <dbReference type="EMBL" id="AOG60293.1"/>
    </source>
</evidence>
<evidence type="ECO:0000256" key="12">
    <source>
        <dbReference type="PIRNR" id="PIRNR015601"/>
    </source>
</evidence>
<evidence type="ECO:0000256" key="9">
    <source>
        <dbReference type="ARBA" id="ARBA00022691"/>
    </source>
</evidence>
<dbReference type="Gene3D" id="3.40.1280.10">
    <property type="match status" value="1"/>
</dbReference>
<comment type="subcellular location">
    <subcellularLocation>
        <location evidence="1 12">Cytoplasm</location>
    </subcellularLocation>
</comment>
<dbReference type="InterPro" id="IPR046887">
    <property type="entry name" value="RsmE_PUA-like"/>
</dbReference>
<comment type="similarity">
    <text evidence="2 12">Belongs to the RNA methyltransferase RsmE family.</text>
</comment>
<organism evidence="15 16">
    <name type="scientific">Spiroplasma helicoides</name>
    <dbReference type="NCBI Taxonomy" id="216938"/>
    <lineage>
        <taxon>Bacteria</taxon>
        <taxon>Bacillati</taxon>
        <taxon>Mycoplasmatota</taxon>
        <taxon>Mollicutes</taxon>
        <taxon>Entomoplasmatales</taxon>
        <taxon>Spiroplasmataceae</taxon>
        <taxon>Spiroplasma</taxon>
    </lineage>
</organism>
<dbReference type="GO" id="GO:0070042">
    <property type="term" value="F:rRNA (uridine-N3-)-methyltransferase activity"/>
    <property type="evidence" value="ECO:0007669"/>
    <property type="project" value="TreeGrafter"/>
</dbReference>
<reference evidence="15 16" key="1">
    <citation type="submission" date="2016-08" db="EMBL/GenBank/DDBJ databases">
        <title>Complete genome sequence of Spiroplasma helicoides TABS-2 (DSM 22551).</title>
        <authorList>
            <person name="Shen W.-Y."/>
            <person name="Lo W.-S."/>
            <person name="Lai Y.-C."/>
            <person name="Kuo C.-H."/>
        </authorList>
    </citation>
    <scope>NUCLEOTIDE SEQUENCE [LARGE SCALE GENOMIC DNA]</scope>
    <source>
        <strain evidence="15 16">TABS-2</strain>
    </source>
</reference>
<dbReference type="GO" id="GO:0070475">
    <property type="term" value="P:rRNA base methylation"/>
    <property type="evidence" value="ECO:0007669"/>
    <property type="project" value="TreeGrafter"/>
</dbReference>
<protein>
    <recommendedName>
        <fullName evidence="4 12">Ribosomal RNA small subunit methyltransferase E</fullName>
        <ecNumber evidence="3 12">2.1.1.193</ecNumber>
    </recommendedName>
</protein>
<dbReference type="InterPro" id="IPR046886">
    <property type="entry name" value="RsmE_MTase_dom"/>
</dbReference>
<dbReference type="Proteomes" id="UP000094378">
    <property type="component" value="Chromosome"/>
</dbReference>
<keyword evidence="16" id="KW-1185">Reference proteome</keyword>
<dbReference type="CDD" id="cd18084">
    <property type="entry name" value="RsmE-like"/>
    <property type="match status" value="1"/>
</dbReference>
<evidence type="ECO:0000256" key="5">
    <source>
        <dbReference type="ARBA" id="ARBA00022490"/>
    </source>
</evidence>
<dbReference type="GO" id="GO:0005737">
    <property type="term" value="C:cytoplasm"/>
    <property type="evidence" value="ECO:0007669"/>
    <property type="project" value="UniProtKB-SubCell"/>
</dbReference>
<dbReference type="AlphaFoldDB" id="A0A1B3SK34"/>
<dbReference type="RefSeq" id="WP_069116110.1">
    <property type="nucleotide sequence ID" value="NZ_CP017015.1"/>
</dbReference>
<dbReference type="PIRSF" id="PIRSF015601">
    <property type="entry name" value="MTase_slr0722"/>
    <property type="match status" value="1"/>
</dbReference>